<dbReference type="InterPro" id="IPR050503">
    <property type="entry name" value="cAMP-dep_PK_reg_su-like"/>
</dbReference>
<feature type="compositionally biased region" description="Low complexity" evidence="4">
    <location>
        <begin position="424"/>
        <end position="446"/>
    </location>
</feature>
<evidence type="ECO:0000256" key="1">
    <source>
        <dbReference type="ARBA" id="ARBA00005253"/>
    </source>
</evidence>
<accession>A0A7S2UB36</accession>
<dbReference type="GO" id="GO:0005952">
    <property type="term" value="C:cAMP-dependent protein kinase complex"/>
    <property type="evidence" value="ECO:0007669"/>
    <property type="project" value="InterPro"/>
</dbReference>
<dbReference type="Gene3D" id="2.60.120.10">
    <property type="entry name" value="Jelly Rolls"/>
    <property type="match status" value="1"/>
</dbReference>
<evidence type="ECO:0000256" key="4">
    <source>
        <dbReference type="SAM" id="MobiDB-lite"/>
    </source>
</evidence>
<sequence length="646" mass="71623">MKQVTRTLGIAAWAAAAFGTKNTALAFSSTISSSRPSTGVPAWMRPTRPLSTTSLASTTLPSVDVGEMPLQGDNGMYEIIDKEQHLAFLKKHEDKLVVLKFYAPWCRACKALAPRFVMISQDEKYKGLPMVWAQMSVQHNKDYIKSLGVLALPSVHIYAGGAGGLVENFPCGPSKVPILKRKLAETINDRINPTTKQLQLPPSTPEGDDGESTPCAERSINTAGSFIVGDIEIKEEQLTQMKQDIPYFKDLTPDEFDGLLAKAKLATFEQGSIILRQGMEGNKFYIIMNGEVELSVRTGVEDPLTTPSGYLGTSINRLKPYNFFGERSLITGQPRAASVRAINKTRCLTFDKDDIPASSVLSGKKSASDERMDQVNDKYAYESYDIDFIKDQYRKASLANQERGSFNKPHQIRGVDTDEEITESDIVSSSSRTSSSSSSTTSGTGVTDDLSSVISVNADDELIIPLLVRFKLIRHAARCFDYIMESKLDLGDDGEVRRRSLLVSKLTPSQRQEFSDVYSIIDENGDGLISLLELKRVMESIGEVKSDEQLRAIIQLADPTVKSSSSMGFTEFMGVMAEAEFYHLFRDTFKAIDKQDSGYLKARDLDRVLCGMRDLISDDRKSIIDVEDEDMLIDYEQFSKMLLGTI</sequence>
<evidence type="ECO:0008006" key="9">
    <source>
        <dbReference type="Google" id="ProtNLM"/>
    </source>
</evidence>
<dbReference type="SUPFAM" id="SSF52833">
    <property type="entry name" value="Thioredoxin-like"/>
    <property type="match status" value="1"/>
</dbReference>
<dbReference type="PROSITE" id="PS50042">
    <property type="entry name" value="CNMP_BINDING_3"/>
    <property type="match status" value="1"/>
</dbReference>
<reference evidence="8" key="1">
    <citation type="submission" date="2021-01" db="EMBL/GenBank/DDBJ databases">
        <authorList>
            <person name="Corre E."/>
            <person name="Pelletier E."/>
            <person name="Niang G."/>
            <person name="Scheremetjew M."/>
            <person name="Finn R."/>
            <person name="Kale V."/>
            <person name="Holt S."/>
            <person name="Cochrane G."/>
            <person name="Meng A."/>
            <person name="Brown T."/>
            <person name="Cohen L."/>
        </authorList>
    </citation>
    <scope>NUCLEOTIDE SEQUENCE</scope>
    <source>
        <strain evidence="8">CCMP2084</strain>
    </source>
</reference>
<dbReference type="EMBL" id="HBHQ01006006">
    <property type="protein sequence ID" value="CAD9812198.1"/>
    <property type="molecule type" value="Transcribed_RNA"/>
</dbReference>
<feature type="domain" description="EF-hand" evidence="6">
    <location>
        <begin position="509"/>
        <end position="544"/>
    </location>
</feature>
<name>A0A7S2UB36_9STRA</name>
<dbReference type="InterPro" id="IPR014710">
    <property type="entry name" value="RmlC-like_jellyroll"/>
</dbReference>
<evidence type="ECO:0000259" key="6">
    <source>
        <dbReference type="PROSITE" id="PS50222"/>
    </source>
</evidence>
<keyword evidence="3" id="KW-0106">Calcium</keyword>
<evidence type="ECO:0000313" key="8">
    <source>
        <dbReference type="EMBL" id="CAD9812198.1"/>
    </source>
</evidence>
<dbReference type="SUPFAM" id="SSF47473">
    <property type="entry name" value="EF-hand"/>
    <property type="match status" value="1"/>
</dbReference>
<evidence type="ECO:0000259" key="5">
    <source>
        <dbReference type="PROSITE" id="PS50042"/>
    </source>
</evidence>
<dbReference type="PROSITE" id="PS50222">
    <property type="entry name" value="EF_HAND_2"/>
    <property type="match status" value="1"/>
</dbReference>
<dbReference type="GO" id="GO:0005829">
    <property type="term" value="C:cytosol"/>
    <property type="evidence" value="ECO:0007669"/>
    <property type="project" value="TreeGrafter"/>
</dbReference>
<dbReference type="PRINTS" id="PR00103">
    <property type="entry name" value="CAMPKINASE"/>
</dbReference>
<dbReference type="InterPro" id="IPR018247">
    <property type="entry name" value="EF_Hand_1_Ca_BS"/>
</dbReference>
<comment type="similarity">
    <text evidence="1">Belongs to the centrin family.</text>
</comment>
<feature type="domain" description="Cyclic nucleotide-binding" evidence="5">
    <location>
        <begin position="247"/>
        <end position="353"/>
    </location>
</feature>
<dbReference type="InterPro" id="IPR013766">
    <property type="entry name" value="Thioredoxin_domain"/>
</dbReference>
<dbReference type="InterPro" id="IPR018488">
    <property type="entry name" value="cNMP-bd_CS"/>
</dbReference>
<dbReference type="Pfam" id="PF00027">
    <property type="entry name" value="cNMP_binding"/>
    <property type="match status" value="1"/>
</dbReference>
<dbReference type="InterPro" id="IPR002048">
    <property type="entry name" value="EF_hand_dom"/>
</dbReference>
<dbReference type="CDD" id="cd00038">
    <property type="entry name" value="CAP_ED"/>
    <property type="match status" value="1"/>
</dbReference>
<dbReference type="GO" id="GO:0043226">
    <property type="term" value="C:organelle"/>
    <property type="evidence" value="ECO:0007669"/>
    <property type="project" value="UniProtKB-ARBA"/>
</dbReference>
<dbReference type="InterPro" id="IPR011992">
    <property type="entry name" value="EF-hand-dom_pair"/>
</dbReference>
<dbReference type="CDD" id="cd00051">
    <property type="entry name" value="EFh"/>
    <property type="match status" value="1"/>
</dbReference>
<dbReference type="SUPFAM" id="SSF51206">
    <property type="entry name" value="cAMP-binding domain-like"/>
    <property type="match status" value="1"/>
</dbReference>
<dbReference type="InterPro" id="IPR018490">
    <property type="entry name" value="cNMP-bd_dom_sf"/>
</dbReference>
<feature type="domain" description="Thioredoxin" evidence="7">
    <location>
        <begin position="54"/>
        <end position="188"/>
    </location>
</feature>
<dbReference type="PROSITE" id="PS00018">
    <property type="entry name" value="EF_HAND_1"/>
    <property type="match status" value="1"/>
</dbReference>
<dbReference type="CDD" id="cd02961">
    <property type="entry name" value="PDI_a_family"/>
    <property type="match status" value="1"/>
</dbReference>
<feature type="region of interest" description="Disordered" evidence="4">
    <location>
        <begin position="400"/>
        <end position="446"/>
    </location>
</feature>
<dbReference type="Gene3D" id="1.10.238.10">
    <property type="entry name" value="EF-hand"/>
    <property type="match status" value="2"/>
</dbReference>
<evidence type="ECO:0000259" key="7">
    <source>
        <dbReference type="PROSITE" id="PS51352"/>
    </source>
</evidence>
<dbReference type="SMART" id="SM00100">
    <property type="entry name" value="cNMP"/>
    <property type="match status" value="1"/>
</dbReference>
<dbReference type="Pfam" id="PF00085">
    <property type="entry name" value="Thioredoxin"/>
    <property type="match status" value="1"/>
</dbReference>
<feature type="region of interest" description="Disordered" evidence="4">
    <location>
        <begin position="191"/>
        <end position="214"/>
    </location>
</feature>
<dbReference type="InterPro" id="IPR036249">
    <property type="entry name" value="Thioredoxin-like_sf"/>
</dbReference>
<evidence type="ECO:0000256" key="3">
    <source>
        <dbReference type="ARBA" id="ARBA00022837"/>
    </source>
</evidence>
<dbReference type="PROSITE" id="PS00889">
    <property type="entry name" value="CNMP_BINDING_2"/>
    <property type="match status" value="1"/>
</dbReference>
<keyword evidence="2" id="KW-0677">Repeat</keyword>
<dbReference type="PANTHER" id="PTHR11635:SF152">
    <property type="entry name" value="CAMP-DEPENDENT PROTEIN KINASE TYPE I REGULATORY SUBUNIT-RELATED"/>
    <property type="match status" value="1"/>
</dbReference>
<dbReference type="PROSITE" id="PS51352">
    <property type="entry name" value="THIOREDOXIN_2"/>
    <property type="match status" value="1"/>
</dbReference>
<dbReference type="PANTHER" id="PTHR11635">
    <property type="entry name" value="CAMP-DEPENDENT PROTEIN KINASE REGULATORY CHAIN"/>
    <property type="match status" value="1"/>
</dbReference>
<evidence type="ECO:0000256" key="2">
    <source>
        <dbReference type="ARBA" id="ARBA00022737"/>
    </source>
</evidence>
<gene>
    <name evidence="8" type="ORF">ASEP1449_LOCUS4023</name>
</gene>
<organism evidence="8">
    <name type="scientific">Attheya septentrionalis</name>
    <dbReference type="NCBI Taxonomy" id="420275"/>
    <lineage>
        <taxon>Eukaryota</taxon>
        <taxon>Sar</taxon>
        <taxon>Stramenopiles</taxon>
        <taxon>Ochrophyta</taxon>
        <taxon>Bacillariophyta</taxon>
        <taxon>Coscinodiscophyceae</taxon>
        <taxon>Chaetocerotophycidae</taxon>
        <taxon>Chaetocerotales</taxon>
        <taxon>Attheyaceae</taxon>
        <taxon>Attheya</taxon>
    </lineage>
</organism>
<dbReference type="AlphaFoldDB" id="A0A7S2UB36"/>
<dbReference type="GO" id="GO:0005509">
    <property type="term" value="F:calcium ion binding"/>
    <property type="evidence" value="ECO:0007669"/>
    <property type="project" value="InterPro"/>
</dbReference>
<dbReference type="InterPro" id="IPR000595">
    <property type="entry name" value="cNMP-bd_dom"/>
</dbReference>
<dbReference type="FunFam" id="1.10.238.10:FF:000178">
    <property type="entry name" value="Calmodulin-2 A"/>
    <property type="match status" value="1"/>
</dbReference>
<dbReference type="Gene3D" id="3.40.30.10">
    <property type="entry name" value="Glutaredoxin"/>
    <property type="match status" value="1"/>
</dbReference>
<protein>
    <recommendedName>
        <fullName evidence="9">Calmodulin</fullName>
    </recommendedName>
</protein>
<feature type="compositionally biased region" description="Polar residues" evidence="4">
    <location>
        <begin position="191"/>
        <end position="201"/>
    </location>
</feature>
<proteinExistence type="inferred from homology"/>